<dbReference type="GO" id="GO:0016020">
    <property type="term" value="C:membrane"/>
    <property type="evidence" value="ECO:0007669"/>
    <property type="project" value="UniProtKB-SubCell"/>
</dbReference>
<dbReference type="Proteomes" id="UP001164286">
    <property type="component" value="Unassembled WGS sequence"/>
</dbReference>
<evidence type="ECO:0008006" key="12">
    <source>
        <dbReference type="Google" id="ProtNLM"/>
    </source>
</evidence>
<feature type="compositionally biased region" description="Polar residues" evidence="5">
    <location>
        <begin position="947"/>
        <end position="956"/>
    </location>
</feature>
<dbReference type="EMBL" id="JAKWFO010000007">
    <property type="protein sequence ID" value="KAI9634361.1"/>
    <property type="molecule type" value="Genomic_DNA"/>
</dbReference>
<dbReference type="PANTHER" id="PTHR37994">
    <property type="entry name" value="ARAE_2_N DOMAIN-CONTAINING PROTEIN-RELATED"/>
    <property type="match status" value="1"/>
</dbReference>
<comment type="caution">
    <text evidence="10">The sequence shown here is derived from an EMBL/GenBank/DDBJ whole genome shotgun (WGS) entry which is preliminary data.</text>
</comment>
<feature type="transmembrane region" description="Helical" evidence="6">
    <location>
        <begin position="700"/>
        <end position="718"/>
    </location>
</feature>
<evidence type="ECO:0000259" key="7">
    <source>
        <dbReference type="Pfam" id="PF10334"/>
    </source>
</evidence>
<evidence type="ECO:0000256" key="2">
    <source>
        <dbReference type="ARBA" id="ARBA00022692"/>
    </source>
</evidence>
<keyword evidence="3 6" id="KW-1133">Transmembrane helix</keyword>
<feature type="transmembrane region" description="Helical" evidence="6">
    <location>
        <begin position="642"/>
        <end position="663"/>
    </location>
</feature>
<accession>A0AA38H7Q0</accession>
<gene>
    <name evidence="10" type="ORF">MKK02DRAFT_37892</name>
</gene>
<dbReference type="Pfam" id="PF10334">
    <property type="entry name" value="BRE4"/>
    <property type="match status" value="1"/>
</dbReference>
<feature type="compositionally biased region" description="Basic and acidic residues" evidence="5">
    <location>
        <begin position="961"/>
        <end position="987"/>
    </location>
</feature>
<dbReference type="GeneID" id="77729029"/>
<protein>
    <recommendedName>
        <fullName evidence="12">ER transporter 6TM N-terminal domain-containing protein</fullName>
    </recommendedName>
</protein>
<evidence type="ECO:0000256" key="5">
    <source>
        <dbReference type="SAM" id="MobiDB-lite"/>
    </source>
</evidence>
<feature type="region of interest" description="Disordered" evidence="5">
    <location>
        <begin position="944"/>
        <end position="987"/>
    </location>
</feature>
<evidence type="ECO:0000313" key="11">
    <source>
        <dbReference type="Proteomes" id="UP001164286"/>
    </source>
</evidence>
<evidence type="ECO:0000259" key="8">
    <source>
        <dbReference type="Pfam" id="PF10337"/>
    </source>
</evidence>
<feature type="transmembrane region" description="Helical" evidence="6">
    <location>
        <begin position="669"/>
        <end position="688"/>
    </location>
</feature>
<name>A0AA38H7Q0_9TREE</name>
<feature type="transmembrane region" description="Helical" evidence="6">
    <location>
        <begin position="738"/>
        <end position="756"/>
    </location>
</feature>
<dbReference type="PANTHER" id="PTHR37994:SF3">
    <property type="entry name" value="ER TRANSPORTER 6TM N-TERMINAL DOMAIN-CONTAINING PROTEIN"/>
    <property type="match status" value="1"/>
</dbReference>
<dbReference type="InterPro" id="IPR018820">
    <property type="entry name" value="BRE4-related_DUF2421"/>
</dbReference>
<evidence type="ECO:0000259" key="9">
    <source>
        <dbReference type="Pfam" id="PF13515"/>
    </source>
</evidence>
<dbReference type="AlphaFoldDB" id="A0AA38H7Q0"/>
<feature type="domain" description="Putative ER transporter 6TM N-terminal" evidence="8">
    <location>
        <begin position="23"/>
        <end position="408"/>
    </location>
</feature>
<evidence type="ECO:0000313" key="10">
    <source>
        <dbReference type="EMBL" id="KAI9634361.1"/>
    </source>
</evidence>
<reference evidence="10" key="1">
    <citation type="journal article" date="2022" name="G3 (Bethesda)">
        <title>High quality genome of the basidiomycete yeast Dioszegia hungarica PDD-24b-2 isolated from cloud water.</title>
        <authorList>
            <person name="Jarrige D."/>
            <person name="Haridas S."/>
            <person name="Bleykasten-Grosshans C."/>
            <person name="Joly M."/>
            <person name="Nadalig T."/>
            <person name="Sancelme M."/>
            <person name="Vuilleumier S."/>
            <person name="Grigoriev I.V."/>
            <person name="Amato P."/>
            <person name="Bringel F."/>
        </authorList>
    </citation>
    <scope>NUCLEOTIDE SEQUENCE</scope>
    <source>
        <strain evidence="10">PDD-24b-2</strain>
    </source>
</reference>
<proteinExistence type="predicted"/>
<dbReference type="InterPro" id="IPR018823">
    <property type="entry name" value="ArAE_2_N"/>
</dbReference>
<comment type="subcellular location">
    <subcellularLocation>
        <location evidence="1">Membrane</location>
        <topology evidence="1">Multi-pass membrane protein</topology>
    </subcellularLocation>
</comment>
<keyword evidence="11" id="KW-1185">Reference proteome</keyword>
<sequence length="1059" mass="117418">MTAMSSLKDKMPPWLSSAIGKPRTWKNFARCMIATLAAMVVMLAQKSLTVLGQAAFFGLIMSQMLPPSMALSVYFFAFLTLVIGLCTGWAWGVAAMAAALRARSQVLLQQDVTREQATYTSDSNLDQQFQQSIFRGAFLDPASSTVYGVFFFFGAYAFGFVRAKFPRLTLGAIFGTIILDLMCSYGPLFPIAQYTLASNLLLPASVFLAIALASTILIFPQSLHSILLTQLNELCLTPIKGLLDLQTSVLDASPSDEEKWSGLATKAAGLRKAHVMGATALGGQVKLLSLEFTHGRFGAQDLQRIVEKEKVLGQRAFGLATFVMTLDERNTAWKKMEGDGSTLHPQPHRKRMLELQEKNRHPGTAIDDLIPLLRESTSTLRSSASEAIEEAMNWLDEVNHSRWKSAKKATSISAREERLSALKTELELYRSQGRHALLEPVETAFDADGHIIPAKIGHLRFSTRDLFTTFLLSTHLTYFCQELIEFLELLLEIERENPKNKWNFPKKVAAAVKENAGDQGSGGNPLDLGRHDDRSEETLVEAAKPGAEKEKKPARKWKKDPDASDPRNGFQRFGRSIHVAWRALTGVNGIFALKYAIVSMALWVPQVIQSSAYFTYTNRGLWALIMAQTGMGIFTGEQISSFVLRFAGTVLGLVLGMLAWYIGAQLGPGNPYGIAAATMVIIAVPLFIRITAPLQSPPMIVALMTGVTVTFVVGYSWVDEHIYQTANQGSGAELAWRRALLVIIGFTAAFIVMLFPRPTSARLIVRRSIARNIADISDLYAAIISGVEQESEWDDNKHKDGELEKAKTERMAQHTERFVKIMERLSTLSTQVKFASVEPGLKGPWPKAAYEELHSLEIQLISSLAVLAGSFNRLDHNWAKRLAERSDIMRPAFIADILSLFALLHQSLHNGQPLPPMMPIFERLGYHSLHQAAGSRDGAWRHALRSARSTEGTATPPNGKDGSDDTRAGETEEEAAEKSRVDQEEERVVKDLSKEMTLDMAKDEQFAIYATANVALIHLTSRLNEMHRVIIGLVGERELEAFDRTQERWARREMEGTTV</sequence>
<keyword evidence="4 6" id="KW-0472">Membrane</keyword>
<dbReference type="Pfam" id="PF10337">
    <property type="entry name" value="ArAE_2_N"/>
    <property type="match status" value="1"/>
</dbReference>
<organism evidence="10 11">
    <name type="scientific">Dioszegia hungarica</name>
    <dbReference type="NCBI Taxonomy" id="4972"/>
    <lineage>
        <taxon>Eukaryota</taxon>
        <taxon>Fungi</taxon>
        <taxon>Dikarya</taxon>
        <taxon>Basidiomycota</taxon>
        <taxon>Agaricomycotina</taxon>
        <taxon>Tremellomycetes</taxon>
        <taxon>Tremellales</taxon>
        <taxon>Bulleribasidiaceae</taxon>
        <taxon>Dioszegia</taxon>
    </lineage>
</organism>
<keyword evidence="2 6" id="KW-0812">Transmembrane</keyword>
<feature type="transmembrane region" description="Helical" evidence="6">
    <location>
        <begin position="168"/>
        <end position="188"/>
    </location>
</feature>
<feature type="transmembrane region" description="Helical" evidence="6">
    <location>
        <begin position="200"/>
        <end position="219"/>
    </location>
</feature>
<dbReference type="Pfam" id="PF13515">
    <property type="entry name" value="FUSC_2"/>
    <property type="match status" value="1"/>
</dbReference>
<evidence type="ECO:0000256" key="4">
    <source>
        <dbReference type="ARBA" id="ARBA00023136"/>
    </source>
</evidence>
<feature type="domain" description="Integral membrane bound transporter" evidence="9">
    <location>
        <begin position="615"/>
        <end position="752"/>
    </location>
</feature>
<dbReference type="RefSeq" id="XP_052944138.1">
    <property type="nucleotide sequence ID" value="XM_053089824.1"/>
</dbReference>
<feature type="domain" description="DUF2421" evidence="7">
    <location>
        <begin position="756"/>
        <end position="1036"/>
    </location>
</feature>
<evidence type="ECO:0000256" key="1">
    <source>
        <dbReference type="ARBA" id="ARBA00004141"/>
    </source>
</evidence>
<feature type="region of interest" description="Disordered" evidence="5">
    <location>
        <begin position="538"/>
        <end position="569"/>
    </location>
</feature>
<evidence type="ECO:0000256" key="3">
    <source>
        <dbReference type="ARBA" id="ARBA00022989"/>
    </source>
</evidence>
<dbReference type="InterPro" id="IPR049453">
    <property type="entry name" value="Memb_transporter_dom"/>
</dbReference>
<evidence type="ECO:0000256" key="6">
    <source>
        <dbReference type="SAM" id="Phobius"/>
    </source>
</evidence>
<feature type="transmembrane region" description="Helical" evidence="6">
    <location>
        <begin position="76"/>
        <end position="100"/>
    </location>
</feature>